<keyword evidence="2" id="KW-1185">Reference proteome</keyword>
<dbReference type="AlphaFoldDB" id="A0A192H290"/>
<dbReference type="Proteomes" id="UP000078582">
    <property type="component" value="Chromosome"/>
</dbReference>
<dbReference type="KEGG" id="lbt:AYR52_08095"/>
<reference evidence="1 2" key="1">
    <citation type="submission" date="2016-03" db="EMBL/GenBank/DDBJ databases">
        <title>Pediococcus and Lactobacillus from brewery environment - whole genome sequencing and assembly.</title>
        <authorList>
            <person name="Behr J."/>
            <person name="Geissler A.J."/>
            <person name="Vogel R.F."/>
        </authorList>
    </citation>
    <scope>NUCLEOTIDE SEQUENCE [LARGE SCALE GENOMIC DNA]</scope>
    <source>
        <strain evidence="1 2">TMW 1.1989</strain>
    </source>
</reference>
<dbReference type="EMBL" id="CP014873">
    <property type="protein sequence ID" value="ANK62352.1"/>
    <property type="molecule type" value="Genomic_DNA"/>
</dbReference>
<dbReference type="RefSeq" id="WP_068225528.1">
    <property type="nucleotide sequence ID" value="NZ_CP014623.1"/>
</dbReference>
<dbReference type="Pfam" id="PF11188">
    <property type="entry name" value="DUF2975"/>
    <property type="match status" value="1"/>
</dbReference>
<evidence type="ECO:0000313" key="2">
    <source>
        <dbReference type="Proteomes" id="UP000078582"/>
    </source>
</evidence>
<protein>
    <submittedName>
        <fullName evidence="1">Uncharacterized protein</fullName>
    </submittedName>
</protein>
<dbReference type="STRING" id="375175.AYR53_05890"/>
<evidence type="ECO:0000313" key="1">
    <source>
        <dbReference type="EMBL" id="ANK62352.1"/>
    </source>
</evidence>
<accession>A0A192H290</accession>
<name>A0A192H290_9LACO</name>
<organism evidence="1 2">
    <name type="scientific">Loigolactobacillus backii</name>
    <dbReference type="NCBI Taxonomy" id="375175"/>
    <lineage>
        <taxon>Bacteria</taxon>
        <taxon>Bacillati</taxon>
        <taxon>Bacillota</taxon>
        <taxon>Bacilli</taxon>
        <taxon>Lactobacillales</taxon>
        <taxon>Lactobacillaceae</taxon>
        <taxon>Loigolactobacillus</taxon>
    </lineage>
</organism>
<dbReference type="GeneID" id="42981780"/>
<proteinExistence type="predicted"/>
<gene>
    <name evidence="1" type="ORF">AYR53_05890</name>
</gene>
<dbReference type="OrthoDB" id="1100174at2"/>
<sequence>MKRETLFLKSVIYLMALFVLGLCIVALPLVSSAITAPHWNLKLMYAATSIGLYASAAAFYVALWQGLLLLSYIDNDSAFSELSIHALRKIKVSAAVMSGLYFLGLPMSYLAAQEQDAPGIIVICCLFVVAASTIAVFAAVLQKLLTHAIALKRENDLTV</sequence>
<dbReference type="InterPro" id="IPR021354">
    <property type="entry name" value="DUF2975"/>
</dbReference>